<dbReference type="PROSITE" id="PS51371">
    <property type="entry name" value="CBS"/>
    <property type="match status" value="2"/>
</dbReference>
<dbReference type="InterPro" id="IPR048574">
    <property type="entry name" value="RUBY_RBDX"/>
</dbReference>
<evidence type="ECO:0000313" key="6">
    <source>
        <dbReference type="EMBL" id="GLB69280.1"/>
    </source>
</evidence>
<dbReference type="CDD" id="cd04586">
    <property type="entry name" value="CBS_pair_BON_assoc"/>
    <property type="match status" value="1"/>
</dbReference>
<keyword evidence="7" id="KW-1185">Reference proteome</keyword>
<dbReference type="RefSeq" id="WP_264797373.1">
    <property type="nucleotide sequence ID" value="NZ_BRVS01000029.1"/>
</dbReference>
<comment type="caution">
    <text evidence="6">The sequence shown here is derived from an EMBL/GenBank/DDBJ whole genome shotgun (WGS) entry which is preliminary data.</text>
</comment>
<dbReference type="Gene3D" id="2.20.28.10">
    <property type="match status" value="1"/>
</dbReference>
<dbReference type="PANTHER" id="PTHR43080:SF2">
    <property type="entry name" value="CBS DOMAIN-CONTAINING PROTEIN"/>
    <property type="match status" value="1"/>
</dbReference>
<dbReference type="EMBL" id="BRVS01000029">
    <property type="protein sequence ID" value="GLB69280.1"/>
    <property type="molecule type" value="Genomic_DNA"/>
</dbReference>
<proteinExistence type="predicted"/>
<reference evidence="6 7" key="1">
    <citation type="journal article" date="2023" name="Int. J. Syst. Evol. Microbiol.">
        <title>Arthrobacter mangrovi sp. nov., an actinobacterium isolated from the rhizosphere of a mangrove.</title>
        <authorList>
            <person name="Hamada M."/>
            <person name="Saitou S."/>
            <person name="Enomoto N."/>
            <person name="Nanri K."/>
            <person name="Hidaka K."/>
            <person name="Miura T."/>
            <person name="Tamura T."/>
        </authorList>
    </citation>
    <scope>NUCLEOTIDE SEQUENCE [LARGE SCALE GENOMIC DNA]</scope>
    <source>
        <strain evidence="6 7">NBRC 112813</strain>
    </source>
</reference>
<dbReference type="SMART" id="SM00116">
    <property type="entry name" value="CBS"/>
    <property type="match status" value="2"/>
</dbReference>
<accession>A0ABQ5MZF9</accession>
<protein>
    <submittedName>
        <fullName evidence="6">Signal transduction protein</fullName>
    </submittedName>
</protein>
<dbReference type="InterPro" id="IPR000644">
    <property type="entry name" value="CBS_dom"/>
</dbReference>
<dbReference type="SUPFAM" id="SSF54631">
    <property type="entry name" value="CBS-domain pair"/>
    <property type="match status" value="1"/>
</dbReference>
<evidence type="ECO:0000256" key="1">
    <source>
        <dbReference type="ARBA" id="ARBA00001965"/>
    </source>
</evidence>
<feature type="domain" description="CBS" evidence="5">
    <location>
        <begin position="13"/>
        <end position="70"/>
    </location>
</feature>
<evidence type="ECO:0000313" key="7">
    <source>
        <dbReference type="Proteomes" id="UP001209654"/>
    </source>
</evidence>
<gene>
    <name evidence="6" type="ORF">AHIS1636_37230</name>
</gene>
<dbReference type="InterPro" id="IPR046342">
    <property type="entry name" value="CBS_dom_sf"/>
</dbReference>
<dbReference type="Pfam" id="PF00571">
    <property type="entry name" value="CBS"/>
    <property type="match status" value="2"/>
</dbReference>
<feature type="domain" description="CBS" evidence="5">
    <location>
        <begin position="71"/>
        <end position="126"/>
    </location>
</feature>
<feature type="compositionally biased region" description="Polar residues" evidence="4">
    <location>
        <begin position="149"/>
        <end position="160"/>
    </location>
</feature>
<evidence type="ECO:0000256" key="4">
    <source>
        <dbReference type="SAM" id="MobiDB-lite"/>
    </source>
</evidence>
<name>A0ABQ5MZF9_9MICC</name>
<sequence length="160" mass="16658">MEATAASTAGEIMTSPVVTVTAGTPVDKVAGLLRRHRISAVPVVDNSGNVVGLVSEYDLLARSGATAGQLMSSEIATVSPETSVDTVRKLLVDRHFRRIPVVQGGQLVGIVSQGDIIALMATEWVCGACGEAVRGDEPPEKCPRCGSADQFSLQEQLPGT</sequence>
<dbReference type="Proteomes" id="UP001209654">
    <property type="component" value="Unassembled WGS sequence"/>
</dbReference>
<evidence type="ECO:0000259" key="5">
    <source>
        <dbReference type="PROSITE" id="PS51371"/>
    </source>
</evidence>
<organism evidence="6 7">
    <name type="scientific">Arthrobacter mangrovi</name>
    <dbReference type="NCBI Taxonomy" id="2966350"/>
    <lineage>
        <taxon>Bacteria</taxon>
        <taxon>Bacillati</taxon>
        <taxon>Actinomycetota</taxon>
        <taxon>Actinomycetes</taxon>
        <taxon>Micrococcales</taxon>
        <taxon>Micrococcaceae</taxon>
        <taxon>Arthrobacter</taxon>
    </lineage>
</organism>
<dbReference type="PANTHER" id="PTHR43080">
    <property type="entry name" value="CBS DOMAIN-CONTAINING PROTEIN CBSX3, MITOCHONDRIAL"/>
    <property type="match status" value="1"/>
</dbReference>
<evidence type="ECO:0000256" key="2">
    <source>
        <dbReference type="ARBA" id="ARBA00023122"/>
    </source>
</evidence>
<keyword evidence="2 3" id="KW-0129">CBS domain</keyword>
<evidence type="ECO:0000256" key="3">
    <source>
        <dbReference type="PROSITE-ProRule" id="PRU00703"/>
    </source>
</evidence>
<dbReference type="SUPFAM" id="SSF57802">
    <property type="entry name" value="Rubredoxin-like"/>
    <property type="match status" value="1"/>
</dbReference>
<dbReference type="Gene3D" id="3.10.580.10">
    <property type="entry name" value="CBS-domain"/>
    <property type="match status" value="2"/>
</dbReference>
<dbReference type="InterPro" id="IPR051257">
    <property type="entry name" value="Diverse_CBS-Domain"/>
</dbReference>
<comment type="cofactor">
    <cofactor evidence="1">
        <name>Fe(3+)</name>
        <dbReference type="ChEBI" id="CHEBI:29034"/>
    </cofactor>
</comment>
<dbReference type="Pfam" id="PF21349">
    <property type="entry name" value="RUBY_RBDX"/>
    <property type="match status" value="1"/>
</dbReference>
<feature type="region of interest" description="Disordered" evidence="4">
    <location>
        <begin position="137"/>
        <end position="160"/>
    </location>
</feature>